<dbReference type="GO" id="GO:0046872">
    <property type="term" value="F:metal ion binding"/>
    <property type="evidence" value="ECO:0007669"/>
    <property type="project" value="UniProtKB-KW"/>
</dbReference>
<evidence type="ECO:0000256" key="3">
    <source>
        <dbReference type="ARBA" id="ARBA00013025"/>
    </source>
</evidence>
<dbReference type="InterPro" id="IPR036615">
    <property type="entry name" value="Mur_ligase_C_dom_sf"/>
</dbReference>
<keyword evidence="5" id="KW-0479">Metal-binding</keyword>
<evidence type="ECO:0000313" key="13">
    <source>
        <dbReference type="EMBL" id="GIG53284.1"/>
    </source>
</evidence>
<reference evidence="13" key="1">
    <citation type="submission" date="2021-01" db="EMBL/GenBank/DDBJ databases">
        <title>Whole genome shotgun sequence of Demequina activiva NBRC 110675.</title>
        <authorList>
            <person name="Komaki H."/>
            <person name="Tamura T."/>
        </authorList>
    </citation>
    <scope>NUCLEOTIDE SEQUENCE</scope>
    <source>
        <strain evidence="13">NBRC 110675</strain>
    </source>
</reference>
<sequence>MPDPSDLTLGGLTPDEAEREIYQHILSRNPEHDFEPTLERVREVTDLLGSPQSAFKVVHLTGTNGKTSTARMVESLVREHGLRTGLFTSPHLTSVRERIQIDGEPISQADFIRLWQEVAPIIHMVDAKSIDGGGPRLSFFEVLVVLAYAAFADAPVDVAVVEVGMGGVWDATNVADGDVAVVSTVSLDHAQWLGDDLAGIAREKAGIIKDGAAAIIAEQSDAVTPVLLNAVAERGARALWEGHDLEVVDRQPGVGGQLVTLRTPAATYAEIFVPLYGDYQARNALLALAATEALLADGGEPQALDGETVEAGFGAVTSPGRLESVRTSPMVLVDVAHNPAGIDALVGALDESFAFESLVGVVGVLADKDAEGILAGLEGVLDHVVVTASASPRAIPAHELAEIARDVFGEDRVSQASDLPDAIDRAVQAAESVHDMGAGVLVVGSVTVVAEARILMGADKRKGAGRAR</sequence>
<dbReference type="EMBL" id="BONR01000001">
    <property type="protein sequence ID" value="GIG53284.1"/>
    <property type="molecule type" value="Genomic_DNA"/>
</dbReference>
<dbReference type="InterPro" id="IPR036565">
    <property type="entry name" value="Mur-like_cat_sf"/>
</dbReference>
<dbReference type="Gene3D" id="3.90.190.20">
    <property type="entry name" value="Mur ligase, C-terminal domain"/>
    <property type="match status" value="1"/>
</dbReference>
<name>A0A919PZL1_9MICO</name>
<accession>A0A919PZL1</accession>
<evidence type="ECO:0000256" key="8">
    <source>
        <dbReference type="ARBA" id="ARBA00022842"/>
    </source>
</evidence>
<dbReference type="PANTHER" id="PTHR11136">
    <property type="entry name" value="FOLYLPOLYGLUTAMATE SYNTHASE-RELATED"/>
    <property type="match status" value="1"/>
</dbReference>
<gene>
    <name evidence="13" type="ORF">Dac01nite_00360</name>
</gene>
<keyword evidence="7" id="KW-0067">ATP-binding</keyword>
<dbReference type="InterPro" id="IPR001645">
    <property type="entry name" value="Folylpolyglutamate_synth"/>
</dbReference>
<dbReference type="Gene3D" id="3.40.1190.10">
    <property type="entry name" value="Mur-like, catalytic domain"/>
    <property type="match status" value="1"/>
</dbReference>
<dbReference type="AlphaFoldDB" id="A0A919PZL1"/>
<dbReference type="InterPro" id="IPR013221">
    <property type="entry name" value="Mur_ligase_cen"/>
</dbReference>
<evidence type="ECO:0000259" key="11">
    <source>
        <dbReference type="Pfam" id="PF02875"/>
    </source>
</evidence>
<feature type="domain" description="Mur ligase central" evidence="12">
    <location>
        <begin position="148"/>
        <end position="290"/>
    </location>
</feature>
<feature type="domain" description="Mur ligase C-terminal" evidence="11">
    <location>
        <begin position="320"/>
        <end position="445"/>
    </location>
</feature>
<evidence type="ECO:0000259" key="12">
    <source>
        <dbReference type="Pfam" id="PF08245"/>
    </source>
</evidence>
<evidence type="ECO:0000256" key="6">
    <source>
        <dbReference type="ARBA" id="ARBA00022741"/>
    </source>
</evidence>
<comment type="caution">
    <text evidence="13">The sequence shown here is derived from an EMBL/GenBank/DDBJ whole genome shotgun (WGS) entry which is preliminary data.</text>
</comment>
<dbReference type="InterPro" id="IPR004101">
    <property type="entry name" value="Mur_ligase_C"/>
</dbReference>
<keyword evidence="14" id="KW-1185">Reference proteome</keyword>
<dbReference type="SUPFAM" id="SSF53244">
    <property type="entry name" value="MurD-like peptide ligases, peptide-binding domain"/>
    <property type="match status" value="1"/>
</dbReference>
<keyword evidence="6" id="KW-0547">Nucleotide-binding</keyword>
<evidence type="ECO:0000256" key="10">
    <source>
        <dbReference type="ARBA" id="ARBA00047493"/>
    </source>
</evidence>
<dbReference type="FunFam" id="3.40.1190.10:FF:000011">
    <property type="entry name" value="Folylpolyglutamate synthase/dihydrofolate synthase"/>
    <property type="match status" value="1"/>
</dbReference>
<organism evidence="13 14">
    <name type="scientific">Demequina activiva</name>
    <dbReference type="NCBI Taxonomy" id="1582364"/>
    <lineage>
        <taxon>Bacteria</taxon>
        <taxon>Bacillati</taxon>
        <taxon>Actinomycetota</taxon>
        <taxon>Actinomycetes</taxon>
        <taxon>Micrococcales</taxon>
        <taxon>Demequinaceae</taxon>
        <taxon>Demequina</taxon>
    </lineage>
</organism>
<dbReference type="PANTHER" id="PTHR11136:SF0">
    <property type="entry name" value="DIHYDROFOLATE SYNTHETASE-RELATED"/>
    <property type="match status" value="1"/>
</dbReference>
<comment type="cofactor">
    <cofactor evidence="1">
        <name>Mg(2+)</name>
        <dbReference type="ChEBI" id="CHEBI:18420"/>
    </cofactor>
</comment>
<dbReference type="PROSITE" id="PS01011">
    <property type="entry name" value="FOLYLPOLYGLU_SYNT_1"/>
    <property type="match status" value="1"/>
</dbReference>
<evidence type="ECO:0000313" key="14">
    <source>
        <dbReference type="Proteomes" id="UP000652354"/>
    </source>
</evidence>
<keyword evidence="8" id="KW-0460">Magnesium</keyword>
<dbReference type="PIRSF" id="PIRSF001563">
    <property type="entry name" value="Folylpolyglu_synth"/>
    <property type="match status" value="1"/>
</dbReference>
<dbReference type="GO" id="GO:0005524">
    <property type="term" value="F:ATP binding"/>
    <property type="evidence" value="ECO:0007669"/>
    <property type="project" value="UniProtKB-KW"/>
</dbReference>
<evidence type="ECO:0000256" key="2">
    <source>
        <dbReference type="ARBA" id="ARBA00008276"/>
    </source>
</evidence>
<evidence type="ECO:0000256" key="1">
    <source>
        <dbReference type="ARBA" id="ARBA00001946"/>
    </source>
</evidence>
<protein>
    <recommendedName>
        <fullName evidence="3">tetrahydrofolate synthase</fullName>
        <ecNumber evidence="3">6.3.2.17</ecNumber>
    </recommendedName>
    <alternativeName>
        <fullName evidence="9">Tetrahydrofolylpolyglutamate synthase</fullName>
    </alternativeName>
</protein>
<dbReference type="SUPFAM" id="SSF53623">
    <property type="entry name" value="MurD-like peptide ligases, catalytic domain"/>
    <property type="match status" value="1"/>
</dbReference>
<comment type="catalytic activity">
    <reaction evidence="10">
        <text>(6S)-5,6,7,8-tetrahydrofolyl-(gamma-L-Glu)(n) + L-glutamate + ATP = (6S)-5,6,7,8-tetrahydrofolyl-(gamma-L-Glu)(n+1) + ADP + phosphate + H(+)</text>
        <dbReference type="Rhea" id="RHEA:10580"/>
        <dbReference type="Rhea" id="RHEA-COMP:14738"/>
        <dbReference type="Rhea" id="RHEA-COMP:14740"/>
        <dbReference type="ChEBI" id="CHEBI:15378"/>
        <dbReference type="ChEBI" id="CHEBI:29985"/>
        <dbReference type="ChEBI" id="CHEBI:30616"/>
        <dbReference type="ChEBI" id="CHEBI:43474"/>
        <dbReference type="ChEBI" id="CHEBI:141005"/>
        <dbReference type="ChEBI" id="CHEBI:456216"/>
        <dbReference type="EC" id="6.3.2.17"/>
    </reaction>
</comment>
<dbReference type="EC" id="6.3.2.17" evidence="3"/>
<evidence type="ECO:0000256" key="7">
    <source>
        <dbReference type="ARBA" id="ARBA00022840"/>
    </source>
</evidence>
<evidence type="ECO:0000256" key="9">
    <source>
        <dbReference type="ARBA" id="ARBA00030592"/>
    </source>
</evidence>
<evidence type="ECO:0000256" key="5">
    <source>
        <dbReference type="ARBA" id="ARBA00022723"/>
    </source>
</evidence>
<proteinExistence type="inferred from homology"/>
<dbReference type="GO" id="GO:0008841">
    <property type="term" value="F:dihydrofolate synthase activity"/>
    <property type="evidence" value="ECO:0007669"/>
    <property type="project" value="TreeGrafter"/>
</dbReference>
<comment type="similarity">
    <text evidence="2">Belongs to the folylpolyglutamate synthase family.</text>
</comment>
<evidence type="ECO:0000256" key="4">
    <source>
        <dbReference type="ARBA" id="ARBA00022598"/>
    </source>
</evidence>
<dbReference type="NCBIfam" id="TIGR01499">
    <property type="entry name" value="folC"/>
    <property type="match status" value="1"/>
</dbReference>
<dbReference type="GO" id="GO:0004326">
    <property type="term" value="F:tetrahydrofolylpolyglutamate synthase activity"/>
    <property type="evidence" value="ECO:0007669"/>
    <property type="project" value="UniProtKB-EC"/>
</dbReference>
<dbReference type="InterPro" id="IPR018109">
    <property type="entry name" value="Folylpolyglutamate_synth_CS"/>
</dbReference>
<dbReference type="Proteomes" id="UP000652354">
    <property type="component" value="Unassembled WGS sequence"/>
</dbReference>
<dbReference type="Pfam" id="PF08245">
    <property type="entry name" value="Mur_ligase_M"/>
    <property type="match status" value="1"/>
</dbReference>
<dbReference type="RefSeq" id="WP_203652769.1">
    <property type="nucleotide sequence ID" value="NZ_BONR01000001.1"/>
</dbReference>
<dbReference type="Pfam" id="PF02875">
    <property type="entry name" value="Mur_ligase_C"/>
    <property type="match status" value="1"/>
</dbReference>
<dbReference type="GO" id="GO:0005737">
    <property type="term" value="C:cytoplasm"/>
    <property type="evidence" value="ECO:0007669"/>
    <property type="project" value="TreeGrafter"/>
</dbReference>
<keyword evidence="4" id="KW-0436">Ligase</keyword>